<dbReference type="Gene3D" id="3.50.50.60">
    <property type="entry name" value="FAD/NAD(P)-binding domain"/>
    <property type="match status" value="1"/>
</dbReference>
<feature type="domain" description="FAD-binding" evidence="5">
    <location>
        <begin position="3"/>
        <end position="373"/>
    </location>
</feature>
<dbReference type="EMBL" id="BIFT01000002">
    <property type="protein sequence ID" value="GCE31246.1"/>
    <property type="molecule type" value="Genomic_DNA"/>
</dbReference>
<proteinExistence type="predicted"/>
<evidence type="ECO:0000313" key="7">
    <source>
        <dbReference type="Proteomes" id="UP000287171"/>
    </source>
</evidence>
<dbReference type="Pfam" id="PF01494">
    <property type="entry name" value="FAD_binding_3"/>
    <property type="match status" value="1"/>
</dbReference>
<gene>
    <name evidence="6" type="ORF">KDA_67300</name>
</gene>
<dbReference type="InterPro" id="IPR002938">
    <property type="entry name" value="FAD-bd"/>
</dbReference>
<dbReference type="PANTHER" id="PTHR47178:SF5">
    <property type="entry name" value="FAD-BINDING DOMAIN-CONTAINING PROTEIN"/>
    <property type="match status" value="1"/>
</dbReference>
<dbReference type="PRINTS" id="PR00420">
    <property type="entry name" value="RNGMNOXGNASE"/>
</dbReference>
<reference evidence="7" key="1">
    <citation type="submission" date="2018-12" db="EMBL/GenBank/DDBJ databases">
        <title>Tengunoibacter tsumagoiensis gen. nov., sp. nov., Dictyobacter kobayashii sp. nov., D. alpinus sp. nov., and D. joshuensis sp. nov. and description of Dictyobacteraceae fam. nov. within the order Ktedonobacterales isolated from Tengu-no-mugimeshi.</title>
        <authorList>
            <person name="Wang C.M."/>
            <person name="Zheng Y."/>
            <person name="Sakai Y."/>
            <person name="Toyoda A."/>
            <person name="Minakuchi Y."/>
            <person name="Abe K."/>
            <person name="Yokota A."/>
            <person name="Yabe S."/>
        </authorList>
    </citation>
    <scope>NUCLEOTIDE SEQUENCE [LARGE SCALE GENOMIC DNA]</scope>
    <source>
        <strain evidence="7">Uno16</strain>
    </source>
</reference>
<keyword evidence="3" id="KW-0560">Oxidoreductase</keyword>
<keyword evidence="4 6" id="KW-0503">Monooxygenase</keyword>
<organism evidence="6 7">
    <name type="scientific">Dictyobacter alpinus</name>
    <dbReference type="NCBI Taxonomy" id="2014873"/>
    <lineage>
        <taxon>Bacteria</taxon>
        <taxon>Bacillati</taxon>
        <taxon>Chloroflexota</taxon>
        <taxon>Ktedonobacteria</taxon>
        <taxon>Ktedonobacterales</taxon>
        <taxon>Dictyobacteraceae</taxon>
        <taxon>Dictyobacter</taxon>
    </lineage>
</organism>
<dbReference type="PANTHER" id="PTHR47178">
    <property type="entry name" value="MONOOXYGENASE, FAD-BINDING"/>
    <property type="match status" value="1"/>
</dbReference>
<comment type="caution">
    <text evidence="6">The sequence shown here is derived from an EMBL/GenBank/DDBJ whole genome shotgun (WGS) entry which is preliminary data.</text>
</comment>
<evidence type="ECO:0000256" key="1">
    <source>
        <dbReference type="ARBA" id="ARBA00022630"/>
    </source>
</evidence>
<dbReference type="GO" id="GO:0071949">
    <property type="term" value="F:FAD binding"/>
    <property type="evidence" value="ECO:0007669"/>
    <property type="project" value="InterPro"/>
</dbReference>
<dbReference type="InterPro" id="IPR036188">
    <property type="entry name" value="FAD/NAD-bd_sf"/>
</dbReference>
<dbReference type="OrthoDB" id="151416at2"/>
<keyword evidence="1" id="KW-0285">Flavoprotein</keyword>
<dbReference type="Proteomes" id="UP000287171">
    <property type="component" value="Unassembled WGS sequence"/>
</dbReference>
<keyword evidence="7" id="KW-1185">Reference proteome</keyword>
<evidence type="ECO:0000313" key="6">
    <source>
        <dbReference type="EMBL" id="GCE31246.1"/>
    </source>
</evidence>
<evidence type="ECO:0000256" key="3">
    <source>
        <dbReference type="ARBA" id="ARBA00023002"/>
    </source>
</evidence>
<dbReference type="SUPFAM" id="SSF51905">
    <property type="entry name" value="FAD/NAD(P)-binding domain"/>
    <property type="match status" value="1"/>
</dbReference>
<sequence>MLRVLIVGGGLGGLCLAHGLQQAGVSVAVYERDATPISRHQGYRIHIDTRGASGLRACLPSNLYELFTATASRPGRHVTVLNKQLKVMRKIGSLEMGNSKPDSFSAAVDRLTLREVLLNGLEDALHFHKDFHHYEQQTDGSVHAYFADGTEASGDVLVAADGVNSRIRQQFLATATSSDTGMSCIYGKTLLNEATRPLIPGALHDGFTVVAGLQPFNMALGLVDFQRTPAEASAELAPAIQFHTSGAYLMWSLNAARAQFAASDQELFQMDGAQLQQIVAKKIKSWHPDLRLLVAASDSAEIFPIAVRVAVPCEPWQSTSITFLGDAIHAMSPAGGSGANMALQDARLLCQALISVARGEQALVPAIHAYEARMLTDGFAAVNFSARGGVFNADAKQKRSWFQNIFNFASRA</sequence>
<evidence type="ECO:0000256" key="2">
    <source>
        <dbReference type="ARBA" id="ARBA00022827"/>
    </source>
</evidence>
<dbReference type="AlphaFoldDB" id="A0A402BIT6"/>
<evidence type="ECO:0000256" key="4">
    <source>
        <dbReference type="ARBA" id="ARBA00023033"/>
    </source>
</evidence>
<protein>
    <submittedName>
        <fullName evidence="6">Monooxygenase</fullName>
    </submittedName>
</protein>
<accession>A0A402BIT6</accession>
<dbReference type="RefSeq" id="WP_126631233.1">
    <property type="nucleotide sequence ID" value="NZ_BIFT01000002.1"/>
</dbReference>
<dbReference type="GO" id="GO:0004497">
    <property type="term" value="F:monooxygenase activity"/>
    <property type="evidence" value="ECO:0007669"/>
    <property type="project" value="UniProtKB-KW"/>
</dbReference>
<name>A0A402BIT6_9CHLR</name>
<keyword evidence="2" id="KW-0274">FAD</keyword>
<evidence type="ECO:0000259" key="5">
    <source>
        <dbReference type="Pfam" id="PF01494"/>
    </source>
</evidence>